<evidence type="ECO:0000313" key="1">
    <source>
        <dbReference type="EMBL" id="KAH7920264.1"/>
    </source>
</evidence>
<organism evidence="1 2">
    <name type="scientific">Leucogyrophana mollusca</name>
    <dbReference type="NCBI Taxonomy" id="85980"/>
    <lineage>
        <taxon>Eukaryota</taxon>
        <taxon>Fungi</taxon>
        <taxon>Dikarya</taxon>
        <taxon>Basidiomycota</taxon>
        <taxon>Agaricomycotina</taxon>
        <taxon>Agaricomycetes</taxon>
        <taxon>Agaricomycetidae</taxon>
        <taxon>Boletales</taxon>
        <taxon>Boletales incertae sedis</taxon>
        <taxon>Leucogyrophana</taxon>
    </lineage>
</organism>
<evidence type="ECO:0000313" key="2">
    <source>
        <dbReference type="Proteomes" id="UP000790709"/>
    </source>
</evidence>
<proteinExistence type="predicted"/>
<dbReference type="Proteomes" id="UP000790709">
    <property type="component" value="Unassembled WGS sequence"/>
</dbReference>
<protein>
    <submittedName>
        <fullName evidence="1">Uncharacterized protein</fullName>
    </submittedName>
</protein>
<gene>
    <name evidence="1" type="ORF">BV22DRAFT_1021517</name>
</gene>
<name>A0ACB8B3Z1_9AGAM</name>
<keyword evidence="2" id="KW-1185">Reference proteome</keyword>
<comment type="caution">
    <text evidence="1">The sequence shown here is derived from an EMBL/GenBank/DDBJ whole genome shotgun (WGS) entry which is preliminary data.</text>
</comment>
<sequence length="418" mass="46497">MAYERFFRSGVLDIPPLPSSSYFATEPLHPNAHAEDLPEVSRDDTLDREPAVTDDSDDFDVPITDLTCRAGSRSPLRRVENSSANERYGHSQPLSHSLALEGNIYKTAVHSHDKPRRVFSDSSNAQIMVSTRGFISKVKLSPSQHQHVLFIPPAATHEYVDDACVLQIRNNAVMVLAHGREDQQLSFLSLDDAQGLRSLDRPWNPVKKGGTSALTTMMQPLMFASGGYDHAVHIWAFKEDLSNASPVLLSIKHTSAVHSLLPIRDTSHKLISAGADCNVRLWDLSAERVLNTLKPSNTPYHAHATESPFCTLLEVSHRELQYEIHDHRMVPEHPVQRFGYDAPEPHGRFPKGDFWSHFFASGTRNGEVRLWDLRNLGGQPASVSCFGTDHVVQVLASASRIVACSRRGELARIKIAQA</sequence>
<dbReference type="EMBL" id="MU266592">
    <property type="protein sequence ID" value="KAH7920264.1"/>
    <property type="molecule type" value="Genomic_DNA"/>
</dbReference>
<accession>A0ACB8B3Z1</accession>
<reference evidence="1" key="1">
    <citation type="journal article" date="2021" name="New Phytol.">
        <title>Evolutionary innovations through gain and loss of genes in the ectomycorrhizal Boletales.</title>
        <authorList>
            <person name="Wu G."/>
            <person name="Miyauchi S."/>
            <person name="Morin E."/>
            <person name="Kuo A."/>
            <person name="Drula E."/>
            <person name="Varga T."/>
            <person name="Kohler A."/>
            <person name="Feng B."/>
            <person name="Cao Y."/>
            <person name="Lipzen A."/>
            <person name="Daum C."/>
            <person name="Hundley H."/>
            <person name="Pangilinan J."/>
            <person name="Johnson J."/>
            <person name="Barry K."/>
            <person name="LaButti K."/>
            <person name="Ng V."/>
            <person name="Ahrendt S."/>
            <person name="Min B."/>
            <person name="Choi I.G."/>
            <person name="Park H."/>
            <person name="Plett J.M."/>
            <person name="Magnuson J."/>
            <person name="Spatafora J.W."/>
            <person name="Nagy L.G."/>
            <person name="Henrissat B."/>
            <person name="Grigoriev I.V."/>
            <person name="Yang Z.L."/>
            <person name="Xu J."/>
            <person name="Martin F.M."/>
        </authorList>
    </citation>
    <scope>NUCLEOTIDE SEQUENCE</scope>
    <source>
        <strain evidence="1">KUC20120723A-06</strain>
    </source>
</reference>